<protein>
    <submittedName>
        <fullName evidence="1">Uncharacterized protein</fullName>
    </submittedName>
</protein>
<dbReference type="AlphaFoldDB" id="A0A8D9E6J7"/>
<proteinExistence type="predicted"/>
<dbReference type="EMBL" id="HBUF01424480">
    <property type="protein sequence ID" value="CAG6741239.1"/>
    <property type="molecule type" value="Transcribed_RNA"/>
</dbReference>
<accession>A0A8D9E6J7</accession>
<reference evidence="1" key="1">
    <citation type="submission" date="2021-05" db="EMBL/GenBank/DDBJ databases">
        <authorList>
            <person name="Alioto T."/>
            <person name="Alioto T."/>
            <person name="Gomez Garrido J."/>
        </authorList>
    </citation>
    <scope>NUCLEOTIDE SEQUENCE</scope>
</reference>
<evidence type="ECO:0000313" key="1">
    <source>
        <dbReference type="EMBL" id="CAG6741239.1"/>
    </source>
</evidence>
<sequence length="129" mass="15115">MYVDECVLCIQNKWLRKTFWNSLYQSICFRIRIISLNFSNLYSQDVQNFLVTNHMNGEQLHSAGTGETTDVSLFLPYVYVAKTMTLTHCPHYKSARVFTVFANFFAIESFSDFRIHQAWSVCQGNIYSR</sequence>
<name>A0A8D9E6J7_9HEMI</name>
<organism evidence="1">
    <name type="scientific">Cacopsylla melanoneura</name>
    <dbReference type="NCBI Taxonomy" id="428564"/>
    <lineage>
        <taxon>Eukaryota</taxon>
        <taxon>Metazoa</taxon>
        <taxon>Ecdysozoa</taxon>
        <taxon>Arthropoda</taxon>
        <taxon>Hexapoda</taxon>
        <taxon>Insecta</taxon>
        <taxon>Pterygota</taxon>
        <taxon>Neoptera</taxon>
        <taxon>Paraneoptera</taxon>
        <taxon>Hemiptera</taxon>
        <taxon>Sternorrhyncha</taxon>
        <taxon>Psylloidea</taxon>
        <taxon>Psyllidae</taxon>
        <taxon>Psyllinae</taxon>
        <taxon>Cacopsylla</taxon>
    </lineage>
</organism>